<dbReference type="Proteomes" id="UP001470230">
    <property type="component" value="Unassembled WGS sequence"/>
</dbReference>
<dbReference type="Pfam" id="PF21032">
    <property type="entry name" value="PROPPIN"/>
    <property type="match status" value="1"/>
</dbReference>
<protein>
    <submittedName>
        <fullName evidence="4">WD repeat domain phosphoinositide-interacting protein 3</fullName>
    </submittedName>
</protein>
<keyword evidence="2" id="KW-0677">Repeat</keyword>
<sequence>MTDIVSISIAEGTKYFAFAFEHGFSIYSINPLQLKFKKDFINFTLTCISTNFDGTQTAFAVKSLNPNSSIQKVYIWNSFYDEMDKELEFTKIVRCVCIRKTVLVVVLTDSVCLYDIQKKTLNGLEQITFQNIAGACDVSFSEENPKFAICGLTPGAIQIFTKNENSIPILVSAHLHPITCIKFSPDCKMIATASEQGTLIRVFDVINGAILCVFRRGNLRSQILAMCFSPCNKKLLVLSTKGTLHLFNTQEKRSSEENPCKSCSKLHIETSPHVEMSFQDENNAVVISSSGIVTRVKVDGLNLSFVMKQVALSH</sequence>
<reference evidence="4 5" key="1">
    <citation type="submission" date="2024-04" db="EMBL/GenBank/DDBJ databases">
        <title>Tritrichomonas musculus Genome.</title>
        <authorList>
            <person name="Alves-Ferreira E."/>
            <person name="Grigg M."/>
            <person name="Lorenzi H."/>
            <person name="Galac M."/>
        </authorList>
    </citation>
    <scope>NUCLEOTIDE SEQUENCE [LARGE SCALE GENOMIC DNA]</scope>
    <source>
        <strain evidence="4 5">EAF2021</strain>
    </source>
</reference>
<name>A0ABR2IRC9_9EUKA</name>
<comment type="caution">
    <text evidence="4">The sequence shown here is derived from an EMBL/GenBank/DDBJ whole genome shotgun (WGS) entry which is preliminary data.</text>
</comment>
<evidence type="ECO:0000256" key="1">
    <source>
        <dbReference type="ARBA" id="ARBA00022574"/>
    </source>
</evidence>
<proteinExistence type="inferred from homology"/>
<evidence type="ECO:0000256" key="2">
    <source>
        <dbReference type="ARBA" id="ARBA00022737"/>
    </source>
</evidence>
<dbReference type="SMART" id="SM00320">
    <property type="entry name" value="WD40"/>
    <property type="match status" value="3"/>
</dbReference>
<dbReference type="InterPro" id="IPR001680">
    <property type="entry name" value="WD40_rpt"/>
</dbReference>
<dbReference type="PANTHER" id="PTHR11227">
    <property type="entry name" value="WD-REPEAT PROTEIN INTERACTING WITH PHOSPHOINOSIDES WIPI -RELATED"/>
    <property type="match status" value="1"/>
</dbReference>
<dbReference type="Gene3D" id="2.130.10.10">
    <property type="entry name" value="YVTN repeat-like/Quinoprotein amine dehydrogenase"/>
    <property type="match status" value="1"/>
</dbReference>
<organism evidence="4 5">
    <name type="scientific">Tritrichomonas musculus</name>
    <dbReference type="NCBI Taxonomy" id="1915356"/>
    <lineage>
        <taxon>Eukaryota</taxon>
        <taxon>Metamonada</taxon>
        <taxon>Parabasalia</taxon>
        <taxon>Tritrichomonadida</taxon>
        <taxon>Tritrichomonadidae</taxon>
        <taxon>Tritrichomonas</taxon>
    </lineage>
</organism>
<gene>
    <name evidence="4" type="ORF">M9Y10_010045</name>
</gene>
<evidence type="ECO:0000256" key="3">
    <source>
        <dbReference type="ARBA" id="ARBA00025740"/>
    </source>
</evidence>
<keyword evidence="5" id="KW-1185">Reference proteome</keyword>
<accession>A0ABR2IRC9</accession>
<comment type="similarity">
    <text evidence="3">Belongs to the WD repeat PROPPIN family.</text>
</comment>
<evidence type="ECO:0000313" key="5">
    <source>
        <dbReference type="Proteomes" id="UP001470230"/>
    </source>
</evidence>
<dbReference type="EMBL" id="JAPFFF010000015">
    <property type="protein sequence ID" value="KAK8867076.1"/>
    <property type="molecule type" value="Genomic_DNA"/>
</dbReference>
<keyword evidence="1" id="KW-0853">WD repeat</keyword>
<dbReference type="SUPFAM" id="SSF50978">
    <property type="entry name" value="WD40 repeat-like"/>
    <property type="match status" value="1"/>
</dbReference>
<dbReference type="InterPro" id="IPR015943">
    <property type="entry name" value="WD40/YVTN_repeat-like_dom_sf"/>
</dbReference>
<evidence type="ECO:0000313" key="4">
    <source>
        <dbReference type="EMBL" id="KAK8867076.1"/>
    </source>
</evidence>
<dbReference type="InterPro" id="IPR048720">
    <property type="entry name" value="PROPPIN"/>
</dbReference>
<dbReference type="InterPro" id="IPR036322">
    <property type="entry name" value="WD40_repeat_dom_sf"/>
</dbReference>